<dbReference type="AlphaFoldDB" id="A0A3G8JF66"/>
<dbReference type="EMBL" id="CP033972">
    <property type="protein sequence ID" value="AZG43558.1"/>
    <property type="molecule type" value="Genomic_DNA"/>
</dbReference>
<evidence type="ECO:0000313" key="3">
    <source>
        <dbReference type="Proteomes" id="UP000271469"/>
    </source>
</evidence>
<gene>
    <name evidence="2" type="ORF">D7316_00124</name>
</gene>
<accession>A0A3G8JF66</accession>
<dbReference type="KEGG" id="gom:D7316_00124"/>
<proteinExistence type="predicted"/>
<keyword evidence="1" id="KW-1133">Transmembrane helix</keyword>
<feature type="transmembrane region" description="Helical" evidence="1">
    <location>
        <begin position="295"/>
        <end position="316"/>
    </location>
</feature>
<dbReference type="Proteomes" id="UP000271469">
    <property type="component" value="Chromosome"/>
</dbReference>
<feature type="transmembrane region" description="Helical" evidence="1">
    <location>
        <begin position="323"/>
        <end position="347"/>
    </location>
</feature>
<keyword evidence="3" id="KW-1185">Reference proteome</keyword>
<sequence length="353" mass="38527">MVEVTDRHRLAVRLVPLLLHWVEDPANGVDGICMGRVRILVDGNGRVDYQLVVVDEWRVRDGVLDAVRDDVDAESPLRSGLVDAFVRRIAELMPDHSIDAAAGHVVAVHAKAVCELSRNSVAQIREIRYLLEEKLADESADETADEAHTWIVSSVLKLNILCGRVVDGAREAVREGMWSFIDDDQAYHAYRKLRDPSLIVSQPAATIETRTWMRMHDAAIRQCEQIAEQLNEESTTLVGLLEAASSISSSREADAQTRLNTLVALLSLGIGVPALVLALYGAQLILPLDTMRQRLAFLPIGLSLLVAAILAIVFAPKGQTRRIWIAAAVAVLGVLLCLVVGALVVIADPIPIS</sequence>
<organism evidence="2 3">
    <name type="scientific">Gordonia insulae</name>
    <dbReference type="NCBI Taxonomy" id="2420509"/>
    <lineage>
        <taxon>Bacteria</taxon>
        <taxon>Bacillati</taxon>
        <taxon>Actinomycetota</taxon>
        <taxon>Actinomycetes</taxon>
        <taxon>Mycobacteriales</taxon>
        <taxon>Gordoniaceae</taxon>
        <taxon>Gordonia</taxon>
    </lineage>
</organism>
<protein>
    <submittedName>
        <fullName evidence="2">Uncharacterized protein</fullName>
    </submittedName>
</protein>
<keyword evidence="1" id="KW-0812">Transmembrane</keyword>
<feature type="transmembrane region" description="Helical" evidence="1">
    <location>
        <begin position="259"/>
        <end position="283"/>
    </location>
</feature>
<name>A0A3G8JF66_9ACTN</name>
<evidence type="ECO:0000256" key="1">
    <source>
        <dbReference type="SAM" id="Phobius"/>
    </source>
</evidence>
<evidence type="ECO:0000313" key="2">
    <source>
        <dbReference type="EMBL" id="AZG43558.1"/>
    </source>
</evidence>
<keyword evidence="1" id="KW-0472">Membrane</keyword>
<reference evidence="2 3" key="1">
    <citation type="submission" date="2018-11" db="EMBL/GenBank/DDBJ databases">
        <title>Gordonia insulae sp. nov., isolated from an island soil.</title>
        <authorList>
            <person name="Kim Y.S."/>
            <person name="Kim S.B."/>
        </authorList>
    </citation>
    <scope>NUCLEOTIDE SEQUENCE [LARGE SCALE GENOMIC DNA]</scope>
    <source>
        <strain evidence="2 3">MMS17-SY073</strain>
    </source>
</reference>